<dbReference type="OrthoDB" id="2121828at2759"/>
<dbReference type="InterPro" id="IPR011707">
    <property type="entry name" value="Cu-oxidase-like_N"/>
</dbReference>
<keyword evidence="17" id="KW-1185">Reference proteome</keyword>
<dbReference type="CDD" id="cd13897">
    <property type="entry name" value="CuRO_3_LCC_plant"/>
    <property type="match status" value="1"/>
</dbReference>
<proteinExistence type="inferred from homology"/>
<dbReference type="GO" id="GO:0005507">
    <property type="term" value="F:copper ion binding"/>
    <property type="evidence" value="ECO:0007669"/>
    <property type="project" value="InterPro"/>
</dbReference>
<evidence type="ECO:0000313" key="17">
    <source>
        <dbReference type="Proteomes" id="UP000228380"/>
    </source>
</evidence>
<dbReference type="GO" id="GO:0052716">
    <property type="term" value="F:hydroquinone:oxygen oxidoreductase activity"/>
    <property type="evidence" value="ECO:0007669"/>
    <property type="project" value="UniProtKB-EC"/>
</dbReference>
<name>A0A8B9AG84_PHODC</name>
<evidence type="ECO:0000256" key="8">
    <source>
        <dbReference type="ARBA" id="ARBA00022723"/>
    </source>
</evidence>
<dbReference type="AlphaFoldDB" id="A0A8B9AG84"/>
<keyword evidence="13" id="KW-0732">Signal</keyword>
<dbReference type="Pfam" id="PF00394">
    <property type="entry name" value="Cu-oxidase"/>
    <property type="match status" value="1"/>
</dbReference>
<evidence type="ECO:0000256" key="11">
    <source>
        <dbReference type="ARBA" id="ARBA00023008"/>
    </source>
</evidence>
<dbReference type="GO" id="GO:0048046">
    <property type="term" value="C:apoplast"/>
    <property type="evidence" value="ECO:0007669"/>
    <property type="project" value="UniProtKB-SubCell"/>
</dbReference>
<dbReference type="InterPro" id="IPR034288">
    <property type="entry name" value="CuRO_1_LCC"/>
</dbReference>
<evidence type="ECO:0000256" key="10">
    <source>
        <dbReference type="ARBA" id="ARBA00023002"/>
    </source>
</evidence>
<dbReference type="Gene3D" id="2.60.40.420">
    <property type="entry name" value="Cupredoxins - blue copper proteins"/>
    <property type="match status" value="3"/>
</dbReference>
<dbReference type="InterPro" id="IPR033138">
    <property type="entry name" value="Cu_oxidase_CS"/>
</dbReference>
<evidence type="ECO:0000313" key="18">
    <source>
        <dbReference type="RefSeq" id="XP_038984792.1"/>
    </source>
</evidence>
<dbReference type="GO" id="GO:0046274">
    <property type="term" value="P:lignin catabolic process"/>
    <property type="evidence" value="ECO:0007669"/>
    <property type="project" value="UniProtKB-KW"/>
</dbReference>
<sequence>MTSLLSLVVVAFFALLFCPGWCETYHHVFHVKEASYTRLCRTKKILTVNGQFPGPTLYAYGGDKLVVKVYNIAQENVTIHWHGVKQPRNPWSDGSEYITQCAIQPGSSFIYTITFTDEEGTLWWHAHNDYTRATVHGAIVVYPRHGTSYPFPKPSGEVVIVLGEWWNKDVNTVLEKALETGGEPNASDSFTINGQPGDLYPCSKPGTFRMLVEHGKTYLLRVVNAAMDDGLFFSIADHLLTLVGSDGSYTKALTTDYILISPGETMDLLLKANQSPRNLYYMAARAFSYQPVNNIDNTTTTAIVQYKSHYTQRSTNPLLPTLPFYNDTEAASKFSFSIRSPAGMHWPISCPQRFDQRMIIAVAVNELECQLSGSCEGPNGTRLSASLNNISFVNPPIDILEAYYKGINGVFGASFPSRPLQYYNFTAEYQPLELLKPRLGTMVRVLEYGATVEIVFQGTSLVRAESHPMHLHGFSFYVVGWGFGNFNEKKDPLGYNLEDPPLKNTIGVPRNGWVAVRFTANNPGVWLLHCHLERHLIWGMNTVFLVKDGEGPGTKLLPPPPHMPPC</sequence>
<protein>
    <recommendedName>
        <fullName evidence="5 13">Laccase</fullName>
        <ecNumber evidence="5 13">1.10.3.2</ecNumber>
    </recommendedName>
    <alternativeName>
        <fullName evidence="13">Benzenediol:oxygen oxidoreductase</fullName>
    </alternativeName>
    <alternativeName>
        <fullName evidence="13">Diphenol oxidase</fullName>
    </alternativeName>
    <alternativeName>
        <fullName evidence="13">Urishiol oxidase</fullName>
    </alternativeName>
</protein>
<comment type="similarity">
    <text evidence="4 13">Belongs to the multicopper oxidase family.</text>
</comment>
<dbReference type="Proteomes" id="UP000228380">
    <property type="component" value="Chromosome 8"/>
</dbReference>
<evidence type="ECO:0000259" key="14">
    <source>
        <dbReference type="Pfam" id="PF00394"/>
    </source>
</evidence>
<dbReference type="PROSITE" id="PS00080">
    <property type="entry name" value="MULTICOPPER_OXIDASE2"/>
    <property type="match status" value="1"/>
</dbReference>
<evidence type="ECO:0000256" key="3">
    <source>
        <dbReference type="ARBA" id="ARBA00004271"/>
    </source>
</evidence>
<evidence type="ECO:0000256" key="1">
    <source>
        <dbReference type="ARBA" id="ARBA00000349"/>
    </source>
</evidence>
<feature type="domain" description="Plastocyanin-like" evidence="14">
    <location>
        <begin position="157"/>
        <end position="308"/>
    </location>
</feature>
<keyword evidence="6 13" id="KW-0052">Apoplast</keyword>
<gene>
    <name evidence="18" type="primary">LOC103721728</name>
</gene>
<comment type="cofactor">
    <cofactor evidence="13">
        <name>Cu cation</name>
        <dbReference type="ChEBI" id="CHEBI:23378"/>
    </cofactor>
    <text evidence="13">Binds 4 Cu cations per monomer.</text>
</comment>
<keyword evidence="10 13" id="KW-0560">Oxidoreductase</keyword>
<organism evidence="17 18">
    <name type="scientific">Phoenix dactylifera</name>
    <name type="common">Date palm</name>
    <dbReference type="NCBI Taxonomy" id="42345"/>
    <lineage>
        <taxon>Eukaryota</taxon>
        <taxon>Viridiplantae</taxon>
        <taxon>Streptophyta</taxon>
        <taxon>Embryophyta</taxon>
        <taxon>Tracheophyta</taxon>
        <taxon>Spermatophyta</taxon>
        <taxon>Magnoliopsida</taxon>
        <taxon>Liliopsida</taxon>
        <taxon>Arecaceae</taxon>
        <taxon>Coryphoideae</taxon>
        <taxon>Phoeniceae</taxon>
        <taxon>Phoenix</taxon>
    </lineage>
</organism>
<dbReference type="FunFam" id="2.60.40.420:FF:000049">
    <property type="entry name" value="Laccase"/>
    <property type="match status" value="1"/>
</dbReference>
<keyword evidence="9 13" id="KW-0677">Repeat</keyword>
<dbReference type="SUPFAM" id="SSF49503">
    <property type="entry name" value="Cupredoxins"/>
    <property type="match status" value="3"/>
</dbReference>
<dbReference type="CDD" id="cd13849">
    <property type="entry name" value="CuRO_1_LCC_plant"/>
    <property type="match status" value="1"/>
</dbReference>
<dbReference type="GeneID" id="103721728"/>
<evidence type="ECO:0000256" key="12">
    <source>
        <dbReference type="ARBA" id="ARBA00023185"/>
    </source>
</evidence>
<dbReference type="InterPro" id="IPR034285">
    <property type="entry name" value="CuRO_2_LCC"/>
</dbReference>
<keyword evidence="8 13" id="KW-0479">Metal-binding</keyword>
<dbReference type="InterPro" id="IPR034289">
    <property type="entry name" value="CuRO_3_LCC"/>
</dbReference>
<keyword evidence="11 13" id="KW-0186">Copper</keyword>
<accession>A0A8B9AG84</accession>
<comment type="function">
    <text evidence="2 13">Lignin degradation and detoxification of lignin-derived products.</text>
</comment>
<comment type="catalytic activity">
    <reaction evidence="1 13">
        <text>4 hydroquinone + O2 = 4 benzosemiquinone + 2 H2O</text>
        <dbReference type="Rhea" id="RHEA:11276"/>
        <dbReference type="ChEBI" id="CHEBI:15377"/>
        <dbReference type="ChEBI" id="CHEBI:15379"/>
        <dbReference type="ChEBI" id="CHEBI:17594"/>
        <dbReference type="ChEBI" id="CHEBI:17977"/>
        <dbReference type="EC" id="1.10.3.2"/>
    </reaction>
</comment>
<keyword evidence="7 13" id="KW-0964">Secreted</keyword>
<evidence type="ECO:0000256" key="2">
    <source>
        <dbReference type="ARBA" id="ARBA00002075"/>
    </source>
</evidence>
<reference evidence="18" key="2">
    <citation type="submission" date="2025-08" db="UniProtKB">
        <authorList>
            <consortium name="RefSeq"/>
        </authorList>
    </citation>
    <scope>IDENTIFICATION</scope>
    <source>
        <tissue evidence="18">Young leaves</tissue>
    </source>
</reference>
<evidence type="ECO:0000259" key="15">
    <source>
        <dbReference type="Pfam" id="PF07731"/>
    </source>
</evidence>
<feature type="signal peptide" evidence="13">
    <location>
        <begin position="1"/>
        <end position="22"/>
    </location>
</feature>
<evidence type="ECO:0000256" key="7">
    <source>
        <dbReference type="ARBA" id="ARBA00022525"/>
    </source>
</evidence>
<dbReference type="CDD" id="cd13875">
    <property type="entry name" value="CuRO_2_LCC_plant"/>
    <property type="match status" value="1"/>
</dbReference>
<evidence type="ECO:0000256" key="5">
    <source>
        <dbReference type="ARBA" id="ARBA00012297"/>
    </source>
</evidence>
<dbReference type="InterPro" id="IPR011706">
    <property type="entry name" value="Cu-oxidase_C"/>
</dbReference>
<comment type="subcellular location">
    <subcellularLocation>
        <location evidence="3 13">Secreted</location>
        <location evidence="3 13">Extracellular space</location>
        <location evidence="3 13">Apoplast</location>
    </subcellularLocation>
</comment>
<feature type="chain" id="PRO_5034906962" description="Laccase" evidence="13">
    <location>
        <begin position="23"/>
        <end position="566"/>
    </location>
</feature>
<evidence type="ECO:0000256" key="9">
    <source>
        <dbReference type="ARBA" id="ARBA00022737"/>
    </source>
</evidence>
<feature type="domain" description="Plastocyanin-like" evidence="15">
    <location>
        <begin position="438"/>
        <end position="549"/>
    </location>
</feature>
<reference evidence="17" key="1">
    <citation type="journal article" date="2019" name="Nat. Commun.">
        <title>Genome-wide association mapping of date palm fruit traits.</title>
        <authorList>
            <person name="Hazzouri K.M."/>
            <person name="Gros-Balthazard M."/>
            <person name="Flowers J.M."/>
            <person name="Copetti D."/>
            <person name="Lemansour A."/>
            <person name="Lebrun M."/>
            <person name="Masmoudi K."/>
            <person name="Ferrand S."/>
            <person name="Dhar M.I."/>
            <person name="Fresquez Z.A."/>
            <person name="Rosas U."/>
            <person name="Zhang J."/>
            <person name="Talag J."/>
            <person name="Lee S."/>
            <person name="Kudrna D."/>
            <person name="Powell R.F."/>
            <person name="Leitch I.J."/>
            <person name="Krueger R.R."/>
            <person name="Wing R.A."/>
            <person name="Amiri K.M.A."/>
            <person name="Purugganan M.D."/>
        </authorList>
    </citation>
    <scope>NUCLEOTIDE SEQUENCE [LARGE SCALE GENOMIC DNA]</scope>
    <source>
        <strain evidence="17">cv. Khalas</strain>
    </source>
</reference>
<dbReference type="PROSITE" id="PS00079">
    <property type="entry name" value="MULTICOPPER_OXIDASE1"/>
    <property type="match status" value="1"/>
</dbReference>
<dbReference type="InterPro" id="IPR008972">
    <property type="entry name" value="Cupredoxin"/>
</dbReference>
<evidence type="ECO:0000259" key="16">
    <source>
        <dbReference type="Pfam" id="PF07732"/>
    </source>
</evidence>
<dbReference type="Pfam" id="PF07731">
    <property type="entry name" value="Cu-oxidase_2"/>
    <property type="match status" value="1"/>
</dbReference>
<evidence type="ECO:0000256" key="13">
    <source>
        <dbReference type="RuleBase" id="RU361119"/>
    </source>
</evidence>
<feature type="domain" description="Plastocyanin-like" evidence="16">
    <location>
        <begin position="31"/>
        <end position="144"/>
    </location>
</feature>
<dbReference type="InterPro" id="IPR017761">
    <property type="entry name" value="Laccase"/>
</dbReference>
<dbReference type="InterPro" id="IPR045087">
    <property type="entry name" value="Cu-oxidase_fam"/>
</dbReference>
<dbReference type="Pfam" id="PF07732">
    <property type="entry name" value="Cu-oxidase_3"/>
    <property type="match status" value="1"/>
</dbReference>
<dbReference type="PANTHER" id="PTHR11709:SF262">
    <property type="entry name" value="LACCASE-14"/>
    <property type="match status" value="1"/>
</dbReference>
<dbReference type="InterPro" id="IPR001117">
    <property type="entry name" value="Cu-oxidase_2nd"/>
</dbReference>
<evidence type="ECO:0000256" key="4">
    <source>
        <dbReference type="ARBA" id="ARBA00010609"/>
    </source>
</evidence>
<dbReference type="InterPro" id="IPR002355">
    <property type="entry name" value="Cu_oxidase_Cu_BS"/>
</dbReference>
<evidence type="ECO:0000256" key="6">
    <source>
        <dbReference type="ARBA" id="ARBA00022523"/>
    </source>
</evidence>
<dbReference type="EC" id="1.10.3.2" evidence="5 13"/>
<dbReference type="NCBIfam" id="TIGR03389">
    <property type="entry name" value="laccase"/>
    <property type="match status" value="1"/>
</dbReference>
<dbReference type="PANTHER" id="PTHR11709">
    <property type="entry name" value="MULTI-COPPER OXIDASE"/>
    <property type="match status" value="1"/>
</dbReference>
<dbReference type="KEGG" id="pda:103721728"/>
<dbReference type="RefSeq" id="XP_038984792.1">
    <property type="nucleotide sequence ID" value="XM_039128864.1"/>
</dbReference>
<keyword evidence="12 13" id="KW-0439">Lignin degradation</keyword>